<name>F1YG57_9ACTN</name>
<evidence type="ECO:0000313" key="1">
    <source>
        <dbReference type="EMBL" id="EGD56030.1"/>
    </source>
</evidence>
<comment type="caution">
    <text evidence="1">The sequence shown here is derived from an EMBL/GenBank/DDBJ whole genome shotgun (WGS) entry which is preliminary data.</text>
</comment>
<evidence type="ECO:0000313" key="2">
    <source>
        <dbReference type="Proteomes" id="UP000035065"/>
    </source>
</evidence>
<dbReference type="AlphaFoldDB" id="F1YG57"/>
<gene>
    <name evidence="1" type="ORF">SCNU_04201</name>
</gene>
<organism evidence="1 2">
    <name type="scientific">Gordonia neofelifaecis NRRL B-59395</name>
    <dbReference type="NCBI Taxonomy" id="644548"/>
    <lineage>
        <taxon>Bacteria</taxon>
        <taxon>Bacillati</taxon>
        <taxon>Actinomycetota</taxon>
        <taxon>Actinomycetes</taxon>
        <taxon>Mycobacteriales</taxon>
        <taxon>Gordoniaceae</taxon>
        <taxon>Gordonia</taxon>
    </lineage>
</organism>
<accession>F1YG57</accession>
<keyword evidence="2" id="KW-1185">Reference proteome</keyword>
<proteinExistence type="predicted"/>
<reference evidence="1 2" key="1">
    <citation type="journal article" date="2011" name="J. Bacteriol.">
        <title>Draft Genome Sequence of Gordonia neofelifaecis NRRL B-59395, a Cholesterol-Degrading Actinomycete.</title>
        <authorList>
            <person name="Ge F."/>
            <person name="Li W."/>
            <person name="Chen G."/>
            <person name="Liu Y."/>
            <person name="Zhang G."/>
            <person name="Yong B."/>
            <person name="Wang Q."/>
            <person name="Wang N."/>
            <person name="Huang Z."/>
            <person name="Li W."/>
            <person name="Wang J."/>
            <person name="Wu C."/>
            <person name="Xie Q."/>
            <person name="Liu G."/>
        </authorList>
    </citation>
    <scope>NUCLEOTIDE SEQUENCE [LARGE SCALE GENOMIC DNA]</scope>
    <source>
        <strain evidence="1 2">NRRL B-59395</strain>
    </source>
</reference>
<sequence length="53" mass="5613">MFLMGTTEFIVAGILPVIAAYTDAGSPDRLGRSERCCCQALCHLDILAINALG</sequence>
<dbReference type="Proteomes" id="UP000035065">
    <property type="component" value="Unassembled WGS sequence"/>
</dbReference>
<dbReference type="EMBL" id="AEUD01000003">
    <property type="protein sequence ID" value="EGD56030.1"/>
    <property type="molecule type" value="Genomic_DNA"/>
</dbReference>
<protein>
    <submittedName>
        <fullName evidence="1">Uncharacterized protein</fullName>
    </submittedName>
</protein>